<dbReference type="SUPFAM" id="SSF47473">
    <property type="entry name" value="EF-hand"/>
    <property type="match status" value="1"/>
</dbReference>
<dbReference type="InterPro" id="IPR011992">
    <property type="entry name" value="EF-hand-dom_pair"/>
</dbReference>
<organism evidence="2 3">
    <name type="scientific">Kipferlia bialata</name>
    <dbReference type="NCBI Taxonomy" id="797122"/>
    <lineage>
        <taxon>Eukaryota</taxon>
        <taxon>Metamonada</taxon>
        <taxon>Carpediemonas-like organisms</taxon>
        <taxon>Kipferlia</taxon>
    </lineage>
</organism>
<dbReference type="GO" id="GO:0005509">
    <property type="term" value="F:calcium ion binding"/>
    <property type="evidence" value="ECO:0007669"/>
    <property type="project" value="InterPro"/>
</dbReference>
<dbReference type="PROSITE" id="PS50222">
    <property type="entry name" value="EF_HAND_2"/>
    <property type="match status" value="1"/>
</dbReference>
<dbReference type="EMBL" id="BDIP01005882">
    <property type="protein sequence ID" value="GIQ90191.1"/>
    <property type="molecule type" value="Genomic_DNA"/>
</dbReference>
<dbReference type="InterPro" id="IPR002048">
    <property type="entry name" value="EF_hand_dom"/>
</dbReference>
<dbReference type="AlphaFoldDB" id="A0A9K3GPV5"/>
<gene>
    <name evidence="2" type="ORF">KIPB_012896</name>
</gene>
<keyword evidence="3" id="KW-1185">Reference proteome</keyword>
<dbReference type="Proteomes" id="UP000265618">
    <property type="component" value="Unassembled WGS sequence"/>
</dbReference>
<evidence type="ECO:0000259" key="1">
    <source>
        <dbReference type="PROSITE" id="PS50222"/>
    </source>
</evidence>
<feature type="domain" description="EF-hand" evidence="1">
    <location>
        <begin position="223"/>
        <end position="255"/>
    </location>
</feature>
<reference evidence="2 3" key="1">
    <citation type="journal article" date="2018" name="PLoS ONE">
        <title>The draft genome of Kipferlia bialata reveals reductive genome evolution in fornicate parasites.</title>
        <authorList>
            <person name="Tanifuji G."/>
            <person name="Takabayashi S."/>
            <person name="Kume K."/>
            <person name="Takagi M."/>
            <person name="Nakayama T."/>
            <person name="Kamikawa R."/>
            <person name="Inagaki Y."/>
            <person name="Hashimoto T."/>
        </authorList>
    </citation>
    <scope>NUCLEOTIDE SEQUENCE [LARGE SCALE GENOMIC DNA]</scope>
    <source>
        <strain evidence="2">NY0173</strain>
    </source>
</reference>
<dbReference type="Gene3D" id="1.10.238.10">
    <property type="entry name" value="EF-hand"/>
    <property type="match status" value="1"/>
</dbReference>
<sequence>WSWAVFILLCLWSYCIKILIWPPYYLACCCRDMLPDMAQWYKARLKGEGRREAAVKYMTRWEVSTGYKASDIARLVQTGPSVSLDNCVRAVSTKTHGYAKGCRRETLMQTQCLMAEAARYYDMEPFTPLKGENASARIALPDTQVLKMLLDKTQFNEGQIRAFFHSAESDWMSRELFDKIMVGQHLESQMIHDRIWAILDKTDTDKAYIPDLVVFVGSLTKGSDGEVVDAFFGIFDVKGDGRLSPDEVISMYLEI</sequence>
<protein>
    <recommendedName>
        <fullName evidence="1">EF-hand domain-containing protein</fullName>
    </recommendedName>
</protein>
<evidence type="ECO:0000313" key="3">
    <source>
        <dbReference type="Proteomes" id="UP000265618"/>
    </source>
</evidence>
<feature type="non-terminal residue" evidence="2">
    <location>
        <position position="255"/>
    </location>
</feature>
<comment type="caution">
    <text evidence="2">The sequence shown here is derived from an EMBL/GenBank/DDBJ whole genome shotgun (WGS) entry which is preliminary data.</text>
</comment>
<feature type="non-terminal residue" evidence="2">
    <location>
        <position position="1"/>
    </location>
</feature>
<proteinExistence type="predicted"/>
<name>A0A9K3GPV5_9EUKA</name>
<evidence type="ECO:0000313" key="2">
    <source>
        <dbReference type="EMBL" id="GIQ90191.1"/>
    </source>
</evidence>
<accession>A0A9K3GPV5</accession>